<feature type="region of interest" description="Disordered" evidence="4">
    <location>
        <begin position="146"/>
        <end position="165"/>
    </location>
</feature>
<evidence type="ECO:0000256" key="2">
    <source>
        <dbReference type="ARBA" id="ARBA00023136"/>
    </source>
</evidence>
<evidence type="ECO:0000313" key="7">
    <source>
        <dbReference type="Proteomes" id="UP000477739"/>
    </source>
</evidence>
<dbReference type="InterPro" id="IPR006664">
    <property type="entry name" value="OMP_bac"/>
</dbReference>
<evidence type="ECO:0000259" key="5">
    <source>
        <dbReference type="PROSITE" id="PS51123"/>
    </source>
</evidence>
<gene>
    <name evidence="6" type="ORF">GJV78_10600</name>
</gene>
<dbReference type="RefSeq" id="WP_155108310.1">
    <property type="nucleotide sequence ID" value="NZ_WMJZ01000012.1"/>
</dbReference>
<name>A0A6L6IIM2_9ENTR</name>
<feature type="domain" description="OmpA-like" evidence="5">
    <location>
        <begin position="469"/>
        <end position="587"/>
    </location>
</feature>
<proteinExistence type="predicted"/>
<dbReference type="Proteomes" id="UP000477739">
    <property type="component" value="Unassembled WGS sequence"/>
</dbReference>
<dbReference type="InterPro" id="IPR006665">
    <property type="entry name" value="OmpA-like"/>
</dbReference>
<dbReference type="PANTHER" id="PTHR30329:SF20">
    <property type="entry name" value="EXPORTED PROTEIN"/>
    <property type="match status" value="1"/>
</dbReference>
<reference evidence="6 7" key="1">
    <citation type="submission" date="2019-11" db="EMBL/GenBank/DDBJ databases">
        <title>Escherichia alba sp. nov. isolated from the gut of plastic-eating superworms Zophobas atratus.</title>
        <authorList>
            <person name="Yang Y."/>
        </authorList>
    </citation>
    <scope>NUCLEOTIDE SEQUENCE [LARGE SCALE GENOMIC DNA]</scope>
    <source>
        <strain evidence="7">BIT-B35</strain>
    </source>
</reference>
<dbReference type="Pfam" id="PF00691">
    <property type="entry name" value="OmpA"/>
    <property type="match status" value="1"/>
</dbReference>
<dbReference type="PANTHER" id="PTHR30329">
    <property type="entry name" value="STATOR ELEMENT OF FLAGELLAR MOTOR COMPLEX"/>
    <property type="match status" value="1"/>
</dbReference>
<dbReference type="OrthoDB" id="345640at2"/>
<comment type="caution">
    <text evidence="6">The sequence shown here is derived from an EMBL/GenBank/DDBJ whole genome shotgun (WGS) entry which is preliminary data.</text>
</comment>
<evidence type="ECO:0000313" key="6">
    <source>
        <dbReference type="EMBL" id="MTH46691.1"/>
    </source>
</evidence>
<accession>A0A6L6IIM2</accession>
<keyword evidence="7" id="KW-1185">Reference proteome</keyword>
<comment type="subcellular location">
    <subcellularLocation>
        <location evidence="1">Cell outer membrane</location>
    </subcellularLocation>
</comment>
<dbReference type="PROSITE" id="PS51123">
    <property type="entry name" value="OMPA_2"/>
    <property type="match status" value="1"/>
</dbReference>
<evidence type="ECO:0000256" key="4">
    <source>
        <dbReference type="SAM" id="MobiDB-lite"/>
    </source>
</evidence>
<dbReference type="InterPro" id="IPR036737">
    <property type="entry name" value="OmpA-like_sf"/>
</dbReference>
<protein>
    <submittedName>
        <fullName evidence="6">OmpA family protein</fullName>
    </submittedName>
</protein>
<dbReference type="EMBL" id="WMJZ01000012">
    <property type="protein sequence ID" value="MTH46691.1"/>
    <property type="molecule type" value="Genomic_DNA"/>
</dbReference>
<dbReference type="SUPFAM" id="SSF103088">
    <property type="entry name" value="OmpA-like"/>
    <property type="match status" value="1"/>
</dbReference>
<evidence type="ECO:0000256" key="3">
    <source>
        <dbReference type="PROSITE-ProRule" id="PRU00473"/>
    </source>
</evidence>
<sequence length="591" mass="64594">MVKSENYLCRLVGIDTLLSFDGVVPCVEDFQLKLVTLIEQLHKALLAENEAPAASEALCRALCCYFDRRLIEGGNLSWQRYSLVHYFYGHTEDEGDMVAQLEALLRDDSDTLFRYAWKLLILFIQLAGQTPPLVALRATHRSRYLSRPRPPQMHSQKLPAVGSSPDGSPRLMIFILGPFAGKWFRQSDLSSSHSSGIVWAVVEHAASLAKRLEYLHKNYPGMSTLGFFPLLVDGMESSGVLIEQLTAWQYALSATQLPERLPCLLGLYSRLSQERASHDPDRAIWTGGLLTTSHASLPLEAQLVGLTDALDAAEVDADSDLYAIQRHALGSTLLAWLAENRIVNVLEALFAHGQLSLAGVMLADHGSGFTRHGAWSIWLAEKYGILPGLSAAIAMPALPAITLPPEPETPPAPHREAPLPASVRWRWPAVIALLALCLALAAALWHTGFWNTPDEGAPAAAFDRQAGLSPSLFTLSEATPFFAKGSAALLPESEKALRALLPEIESRPQQMFLIVGHADSSGSAAVNMTLSIERARAIRDWLVQHTGVPASRFLIEGAGNSRPIASNETREGRALNRRVEIVPLSTQVNQN</sequence>
<evidence type="ECO:0000256" key="1">
    <source>
        <dbReference type="ARBA" id="ARBA00004442"/>
    </source>
</evidence>
<dbReference type="PRINTS" id="PR01021">
    <property type="entry name" value="OMPADOMAIN"/>
</dbReference>
<dbReference type="CDD" id="cd07185">
    <property type="entry name" value="OmpA_C-like"/>
    <property type="match status" value="1"/>
</dbReference>
<dbReference type="InterPro" id="IPR050330">
    <property type="entry name" value="Bact_OuterMem_StrucFunc"/>
</dbReference>
<dbReference type="AlphaFoldDB" id="A0A6L6IIM2"/>
<keyword evidence="2 3" id="KW-0472">Membrane</keyword>
<dbReference type="GO" id="GO:0009279">
    <property type="term" value="C:cell outer membrane"/>
    <property type="evidence" value="ECO:0007669"/>
    <property type="project" value="UniProtKB-SubCell"/>
</dbReference>
<dbReference type="Gene3D" id="3.30.1330.60">
    <property type="entry name" value="OmpA-like domain"/>
    <property type="match status" value="1"/>
</dbReference>
<organism evidence="6 7">
    <name type="scientific">Intestinirhabdus alba</name>
    <dbReference type="NCBI Taxonomy" id="2899544"/>
    <lineage>
        <taxon>Bacteria</taxon>
        <taxon>Pseudomonadati</taxon>
        <taxon>Pseudomonadota</taxon>
        <taxon>Gammaproteobacteria</taxon>
        <taxon>Enterobacterales</taxon>
        <taxon>Enterobacteriaceae</taxon>
        <taxon>Intestinirhabdus</taxon>
    </lineage>
</organism>